<proteinExistence type="predicted"/>
<evidence type="ECO:0008006" key="4">
    <source>
        <dbReference type="Google" id="ProtNLM"/>
    </source>
</evidence>
<sequence>MSFDAIPNEIHCSLPLYIDNIETFINARATCRRLRDAFDRTHPNTILRLADASAPTFFSPHPHFLITATARQVSDWAIGDEERTAKLREAFRGGVDSLYGLCLRHSGLTLDKIHQTYLSRFSIINPFADKIDKMAGDQWMSTPDFWDGGVSEPYTIHTESTRAAFQILIYGELFGSSMWAVLEPEKNLPYFNIDTRLDYWTYCVPDWGCRSYPGYEVLPVGPYAEGEEGISAGDQFAMHYILECGRWRRIWSKALRDATGRHSEVADDVDDEHWRTKLYRNALITQGLEGAQLVTLPIEQISSEYLEKARGMVARISALEERPAMENLGNRGDTPVFHSPDPHDEVGVSIRDMWPTR</sequence>
<accession>A0A3A3A1Q5</accession>
<dbReference type="STRING" id="2070753.A0A3A3A1Q5"/>
<comment type="caution">
    <text evidence="2">The sequence shown here is derived from an EMBL/GenBank/DDBJ whole genome shotgun (WGS) entry which is preliminary data.</text>
</comment>
<name>A0A3A3A1Q5_9EURO</name>
<evidence type="ECO:0000313" key="2">
    <source>
        <dbReference type="EMBL" id="RJE24075.1"/>
    </source>
</evidence>
<evidence type="ECO:0000313" key="3">
    <source>
        <dbReference type="Proteomes" id="UP000266188"/>
    </source>
</evidence>
<protein>
    <recommendedName>
        <fullName evidence="4">F-box domain-containing protein</fullName>
    </recommendedName>
</protein>
<dbReference type="AlphaFoldDB" id="A0A3A3A1Q5"/>
<dbReference type="Proteomes" id="UP000266188">
    <property type="component" value="Unassembled WGS sequence"/>
</dbReference>
<dbReference type="OrthoDB" id="2853639at2759"/>
<organism evidence="2 3">
    <name type="scientific">Aspergillus sclerotialis</name>
    <dbReference type="NCBI Taxonomy" id="2070753"/>
    <lineage>
        <taxon>Eukaryota</taxon>
        <taxon>Fungi</taxon>
        <taxon>Dikarya</taxon>
        <taxon>Ascomycota</taxon>
        <taxon>Pezizomycotina</taxon>
        <taxon>Eurotiomycetes</taxon>
        <taxon>Eurotiomycetidae</taxon>
        <taxon>Eurotiales</taxon>
        <taxon>Aspergillaceae</taxon>
        <taxon>Aspergillus</taxon>
        <taxon>Aspergillus subgen. Polypaecilum</taxon>
    </lineage>
</organism>
<reference evidence="3" key="1">
    <citation type="submission" date="2017-02" db="EMBL/GenBank/DDBJ databases">
        <authorList>
            <person name="Tafer H."/>
            <person name="Lopandic K."/>
        </authorList>
    </citation>
    <scope>NUCLEOTIDE SEQUENCE [LARGE SCALE GENOMIC DNA]</scope>
    <source>
        <strain evidence="3">CBS 366.77</strain>
    </source>
</reference>
<evidence type="ECO:0000256" key="1">
    <source>
        <dbReference type="SAM" id="MobiDB-lite"/>
    </source>
</evidence>
<gene>
    <name evidence="2" type="ORF">PHISCL_03611</name>
</gene>
<feature type="region of interest" description="Disordered" evidence="1">
    <location>
        <begin position="327"/>
        <end position="348"/>
    </location>
</feature>
<keyword evidence="3" id="KW-1185">Reference proteome</keyword>
<dbReference type="EMBL" id="MVGC01000095">
    <property type="protein sequence ID" value="RJE24075.1"/>
    <property type="molecule type" value="Genomic_DNA"/>
</dbReference>